<proteinExistence type="predicted"/>
<sequence>MKHGATRTLYQYWDDIRGPRAAPDRGDIHPASIKSVLGDTFILEVKHPLSYKFRLAGTRLCSAYCKELKGRDFLIGWSDKDREAISALLSTITTENAAAVIGIRCESSKGHTLDMEMLLLPVHVRGEGCTRLLGCAVPMQRPMWLGSTPICSQRVTSLRLMWPDDDLDIQETPVEVHHFKSIRRSQKKPGVTIDTTPQRDRPAADAAMAGAIASARRVKHLRVIDGGKHHG</sequence>
<dbReference type="InterPro" id="IPR009922">
    <property type="entry name" value="DUF1457"/>
</dbReference>
<gene>
    <name evidence="1" type="ORF">A3843_02410</name>
</gene>
<dbReference type="Pfam" id="PF07310">
    <property type="entry name" value="PAS_5"/>
    <property type="match status" value="1"/>
</dbReference>
<dbReference type="EMBL" id="LVVZ01000005">
    <property type="protein sequence ID" value="OKL45218.1"/>
    <property type="molecule type" value="Genomic_DNA"/>
</dbReference>
<dbReference type="AlphaFoldDB" id="A0A1U7JKK2"/>
<keyword evidence="2" id="KW-1185">Reference proteome</keyword>
<accession>A0A1U7JKK2</accession>
<name>A0A1U7JKK2_9HYPH</name>
<dbReference type="PIRSF" id="PIRSF031878">
    <property type="entry name" value="UCP031878"/>
    <property type="match status" value="1"/>
</dbReference>
<comment type="caution">
    <text evidence="1">The sequence shown here is derived from an EMBL/GenBank/DDBJ whole genome shotgun (WGS) entry which is preliminary data.</text>
</comment>
<dbReference type="STRING" id="197461.A3843_02410"/>
<evidence type="ECO:0000313" key="1">
    <source>
        <dbReference type="EMBL" id="OKL45218.1"/>
    </source>
</evidence>
<dbReference type="RefSeq" id="WP_028480287.1">
    <property type="nucleotide sequence ID" value="NZ_LVVZ01000005.1"/>
</dbReference>
<dbReference type="OrthoDB" id="8478628at2"/>
<evidence type="ECO:0000313" key="2">
    <source>
        <dbReference type="Proteomes" id="UP000185783"/>
    </source>
</evidence>
<dbReference type="Proteomes" id="UP000185783">
    <property type="component" value="Unassembled WGS sequence"/>
</dbReference>
<reference evidence="1 2" key="1">
    <citation type="submission" date="2016-03" db="EMBL/GenBank/DDBJ databases">
        <title>Genome sequence of Nesiotobacter sp. nov., a moderately halophilic alphaproteobacterium isolated from the Yellow Sea, China.</title>
        <authorList>
            <person name="Zhang G."/>
            <person name="Zhang R."/>
        </authorList>
    </citation>
    <scope>NUCLEOTIDE SEQUENCE [LARGE SCALE GENOMIC DNA]</scope>
    <source>
        <strain evidence="1 2">WB1-6</strain>
    </source>
</reference>
<protein>
    <submittedName>
        <fullName evidence="1">PAS domain-containing protein</fullName>
    </submittedName>
</protein>
<organism evidence="1 2">
    <name type="scientific">Pseudovibrio exalbescens</name>
    <dbReference type="NCBI Taxonomy" id="197461"/>
    <lineage>
        <taxon>Bacteria</taxon>
        <taxon>Pseudomonadati</taxon>
        <taxon>Pseudomonadota</taxon>
        <taxon>Alphaproteobacteria</taxon>
        <taxon>Hyphomicrobiales</taxon>
        <taxon>Stappiaceae</taxon>
        <taxon>Pseudovibrio</taxon>
    </lineage>
</organism>